<gene>
    <name evidence="1" type="ORF">AVEN_205343_1</name>
</gene>
<dbReference type="EMBL" id="BGPR01015108">
    <property type="protein sequence ID" value="GBN68038.1"/>
    <property type="molecule type" value="Genomic_DNA"/>
</dbReference>
<organism evidence="1 2">
    <name type="scientific">Araneus ventricosus</name>
    <name type="common">Orbweaver spider</name>
    <name type="synonym">Epeira ventricosa</name>
    <dbReference type="NCBI Taxonomy" id="182803"/>
    <lineage>
        <taxon>Eukaryota</taxon>
        <taxon>Metazoa</taxon>
        <taxon>Ecdysozoa</taxon>
        <taxon>Arthropoda</taxon>
        <taxon>Chelicerata</taxon>
        <taxon>Arachnida</taxon>
        <taxon>Araneae</taxon>
        <taxon>Araneomorphae</taxon>
        <taxon>Entelegynae</taxon>
        <taxon>Araneoidea</taxon>
        <taxon>Araneidae</taxon>
        <taxon>Araneus</taxon>
    </lineage>
</organism>
<accession>A0A4Y2QXG5</accession>
<evidence type="ECO:0000313" key="1">
    <source>
        <dbReference type="EMBL" id="GBN68038.1"/>
    </source>
</evidence>
<proteinExistence type="predicted"/>
<dbReference type="AlphaFoldDB" id="A0A4Y2QXG5"/>
<name>A0A4Y2QXG5_ARAVE</name>
<sequence length="87" mass="10223">MNIGQLGVRETIHVDRIQLNADFVDFEDRIQHHLFISDHAFLSYYNYYVSYLSSKFAREVLEHPVYALQQKIFLLLVGYGLDDAMPL</sequence>
<keyword evidence="2" id="KW-1185">Reference proteome</keyword>
<comment type="caution">
    <text evidence="1">The sequence shown here is derived from an EMBL/GenBank/DDBJ whole genome shotgun (WGS) entry which is preliminary data.</text>
</comment>
<protein>
    <submittedName>
        <fullName evidence="1">Uncharacterized protein</fullName>
    </submittedName>
</protein>
<dbReference type="Proteomes" id="UP000499080">
    <property type="component" value="Unassembled WGS sequence"/>
</dbReference>
<reference evidence="1 2" key="1">
    <citation type="journal article" date="2019" name="Sci. Rep.">
        <title>Orb-weaving spider Araneus ventricosus genome elucidates the spidroin gene catalogue.</title>
        <authorList>
            <person name="Kono N."/>
            <person name="Nakamura H."/>
            <person name="Ohtoshi R."/>
            <person name="Moran D.A.P."/>
            <person name="Shinohara A."/>
            <person name="Yoshida Y."/>
            <person name="Fujiwara M."/>
            <person name="Mori M."/>
            <person name="Tomita M."/>
            <person name="Arakawa K."/>
        </authorList>
    </citation>
    <scope>NUCLEOTIDE SEQUENCE [LARGE SCALE GENOMIC DNA]</scope>
</reference>
<evidence type="ECO:0000313" key="2">
    <source>
        <dbReference type="Proteomes" id="UP000499080"/>
    </source>
</evidence>